<keyword evidence="4" id="KW-0574">Periplasm</keyword>
<sequence length="317" mass="36752">MFYKLSTFGFFILFSLNILAEASFSEDPKILLKNMHDARKSLNYEMAFITTTANSIEALRYRHINNGGIDYAQLVTLDEGMQEIIQRDNVISYFQPNYQAFSINGGQIIDNFPSIMWSDIDSLAKNYDFVNFGRNRVADRIVRTIRVLPKDDFRYQYLVFIDEENSLLLRSDVLDREGNLLEQFRVVNLNMDNNLTALFSYFNQIHFPPLLEDSTKQNLSDISFNWTPTWLPEGFRLVNKSIISDNNNQIETLLYSDGLFSFNLYVSNGLIPNETEKALQQGALTIYTNSQNNKELTFIGQLPISTARRILQDIRFK</sequence>
<dbReference type="InterPro" id="IPR033434">
    <property type="entry name" value="MucB/RseB_N"/>
</dbReference>
<comment type="subcellular location">
    <subcellularLocation>
        <location evidence="1">Periplasm</location>
    </subcellularLocation>
</comment>
<feature type="signal peptide" evidence="5">
    <location>
        <begin position="1"/>
        <end position="20"/>
    </location>
</feature>
<keyword evidence="9" id="KW-1185">Reference proteome</keyword>
<evidence type="ECO:0000256" key="2">
    <source>
        <dbReference type="ARBA" id="ARBA00008150"/>
    </source>
</evidence>
<comment type="similarity">
    <text evidence="2">Belongs to the RseB family.</text>
</comment>
<dbReference type="EMBL" id="SLXI01000004">
    <property type="protein sequence ID" value="TCP12279.1"/>
    <property type="molecule type" value="Genomic_DNA"/>
</dbReference>
<dbReference type="Gene3D" id="2.50.20.10">
    <property type="entry name" value="Lipoprotein localisation LolA/LolB/LppX"/>
    <property type="match status" value="1"/>
</dbReference>
<evidence type="ECO:0000259" key="7">
    <source>
        <dbReference type="Pfam" id="PF17188"/>
    </source>
</evidence>
<dbReference type="InterPro" id="IPR033436">
    <property type="entry name" value="MucB/RseB_C"/>
</dbReference>
<evidence type="ECO:0000259" key="6">
    <source>
        <dbReference type="Pfam" id="PF03888"/>
    </source>
</evidence>
<evidence type="ECO:0000313" key="8">
    <source>
        <dbReference type="EMBL" id="TCP12279.1"/>
    </source>
</evidence>
<evidence type="ECO:0000256" key="1">
    <source>
        <dbReference type="ARBA" id="ARBA00004418"/>
    </source>
</evidence>
<dbReference type="CDD" id="cd16327">
    <property type="entry name" value="RseB"/>
    <property type="match status" value="1"/>
</dbReference>
<feature type="domain" description="MucB/RseB C-terminal" evidence="7">
    <location>
        <begin position="223"/>
        <end position="315"/>
    </location>
</feature>
<gene>
    <name evidence="8" type="ORF">EV697_10485</name>
</gene>
<dbReference type="PANTHER" id="PTHR38782:SF1">
    <property type="entry name" value="SIGMA-E FACTOR REGULATORY PROTEIN RSEB"/>
    <property type="match status" value="1"/>
</dbReference>
<dbReference type="Proteomes" id="UP000294841">
    <property type="component" value="Unassembled WGS sequence"/>
</dbReference>
<reference evidence="8 9" key="1">
    <citation type="submission" date="2019-03" db="EMBL/GenBank/DDBJ databases">
        <title>Genomic Encyclopedia of Type Strains, Phase IV (KMG-IV): sequencing the most valuable type-strain genomes for metagenomic binning, comparative biology and taxonomic classification.</title>
        <authorList>
            <person name="Goeker M."/>
        </authorList>
    </citation>
    <scope>NUCLEOTIDE SEQUENCE [LARGE SCALE GENOMIC DNA]</scope>
    <source>
        <strain evidence="8 9">DSM 28231</strain>
    </source>
</reference>
<comment type="caution">
    <text evidence="8">The sequence shown here is derived from an EMBL/GenBank/DDBJ whole genome shotgun (WGS) entry which is preliminary data.</text>
</comment>
<organism evidence="8 9">
    <name type="scientific">Bisgaardia hudsonensis</name>
    <dbReference type="NCBI Taxonomy" id="109472"/>
    <lineage>
        <taxon>Bacteria</taxon>
        <taxon>Pseudomonadati</taxon>
        <taxon>Pseudomonadota</taxon>
        <taxon>Gammaproteobacteria</taxon>
        <taxon>Pasteurellales</taxon>
        <taxon>Pasteurellaceae</taxon>
        <taxon>Bisgaardia</taxon>
    </lineage>
</organism>
<dbReference type="GO" id="GO:0030288">
    <property type="term" value="C:outer membrane-bounded periplasmic space"/>
    <property type="evidence" value="ECO:0007669"/>
    <property type="project" value="TreeGrafter"/>
</dbReference>
<dbReference type="Pfam" id="PF03888">
    <property type="entry name" value="MucB_RseB"/>
    <property type="match status" value="1"/>
</dbReference>
<feature type="domain" description="MucB/RseB N-terminal" evidence="6">
    <location>
        <begin position="28"/>
        <end position="196"/>
    </location>
</feature>
<evidence type="ECO:0000256" key="4">
    <source>
        <dbReference type="ARBA" id="ARBA00022764"/>
    </source>
</evidence>
<dbReference type="NCBIfam" id="NF006990">
    <property type="entry name" value="PRK09455.1"/>
    <property type="match status" value="1"/>
</dbReference>
<dbReference type="InterPro" id="IPR005588">
    <property type="entry name" value="MucB_RseB"/>
</dbReference>
<feature type="chain" id="PRO_5020671085" evidence="5">
    <location>
        <begin position="21"/>
        <end position="317"/>
    </location>
</feature>
<dbReference type="GO" id="GO:0045152">
    <property type="term" value="F:antisigma factor binding"/>
    <property type="evidence" value="ECO:0007669"/>
    <property type="project" value="TreeGrafter"/>
</dbReference>
<dbReference type="PIRSF" id="PIRSF005427">
    <property type="entry name" value="RseB"/>
    <property type="match status" value="1"/>
</dbReference>
<accession>A0A4R2MSZ2</accession>
<keyword evidence="3 5" id="KW-0732">Signal</keyword>
<dbReference type="Gene3D" id="3.30.200.100">
    <property type="entry name" value="MucB/RseB, C-terminal domain"/>
    <property type="match status" value="1"/>
</dbReference>
<evidence type="ECO:0000313" key="9">
    <source>
        <dbReference type="Proteomes" id="UP000294841"/>
    </source>
</evidence>
<name>A0A4R2MSZ2_9PAST</name>
<evidence type="ECO:0000256" key="3">
    <source>
        <dbReference type="ARBA" id="ARBA00022729"/>
    </source>
</evidence>
<protein>
    <submittedName>
        <fullName evidence="8">MucB/RseB-like sigma(E) regulatory protein</fullName>
    </submittedName>
</protein>
<dbReference type="AlphaFoldDB" id="A0A4R2MSZ2"/>
<dbReference type="PANTHER" id="PTHR38782">
    <property type="match status" value="1"/>
</dbReference>
<proteinExistence type="inferred from homology"/>
<evidence type="ECO:0000256" key="5">
    <source>
        <dbReference type="SAM" id="SignalP"/>
    </source>
</evidence>
<dbReference type="InterPro" id="IPR038484">
    <property type="entry name" value="MucB/RseB_C_sf"/>
</dbReference>
<dbReference type="Pfam" id="PF17188">
    <property type="entry name" value="MucB_RseB_C"/>
    <property type="match status" value="1"/>
</dbReference>
<dbReference type="GO" id="GO:0032885">
    <property type="term" value="P:regulation of polysaccharide biosynthetic process"/>
    <property type="evidence" value="ECO:0007669"/>
    <property type="project" value="TreeGrafter"/>
</dbReference>